<dbReference type="GO" id="GO:0005886">
    <property type="term" value="C:plasma membrane"/>
    <property type="evidence" value="ECO:0007669"/>
    <property type="project" value="UniProtKB-SubCell"/>
</dbReference>
<dbReference type="GO" id="GO:0001591">
    <property type="term" value="F:dopamine neurotransmitter receptor activity, coupled via Gi/Go"/>
    <property type="evidence" value="ECO:0007669"/>
    <property type="project" value="TreeGrafter"/>
</dbReference>
<dbReference type="AlphaFoldDB" id="A0AAN4Z303"/>
<reference evidence="14" key="1">
    <citation type="submission" date="2022-10" db="EMBL/GenBank/DDBJ databases">
        <title>Genome assembly of Pristionchus species.</title>
        <authorList>
            <person name="Yoshida K."/>
            <person name="Sommer R.J."/>
        </authorList>
    </citation>
    <scope>NUCLEOTIDE SEQUENCE [LARGE SCALE GENOMIC DNA]</scope>
    <source>
        <strain evidence="14">RS5460</strain>
    </source>
</reference>
<name>A0AAN4Z303_9BILA</name>
<dbReference type="EMBL" id="BTRK01000001">
    <property type="protein sequence ID" value="GMR32956.1"/>
    <property type="molecule type" value="Genomic_DNA"/>
</dbReference>
<feature type="transmembrane region" description="Helical" evidence="11">
    <location>
        <begin position="152"/>
        <end position="172"/>
    </location>
</feature>
<evidence type="ECO:0000256" key="5">
    <source>
        <dbReference type="ARBA" id="ARBA00023040"/>
    </source>
</evidence>
<evidence type="ECO:0000256" key="7">
    <source>
        <dbReference type="ARBA" id="ARBA00023157"/>
    </source>
</evidence>
<evidence type="ECO:0000259" key="12">
    <source>
        <dbReference type="PROSITE" id="PS50262"/>
    </source>
</evidence>
<keyword evidence="14" id="KW-1185">Reference proteome</keyword>
<evidence type="ECO:0000256" key="6">
    <source>
        <dbReference type="ARBA" id="ARBA00023136"/>
    </source>
</evidence>
<dbReference type="Pfam" id="PF00001">
    <property type="entry name" value="7tm_1"/>
    <property type="match status" value="1"/>
</dbReference>
<feature type="transmembrane region" description="Helical" evidence="11">
    <location>
        <begin position="494"/>
        <end position="512"/>
    </location>
</feature>
<dbReference type="SUPFAM" id="SSF81321">
    <property type="entry name" value="Family A G protein-coupled receptor-like"/>
    <property type="match status" value="1"/>
</dbReference>
<evidence type="ECO:0000256" key="3">
    <source>
        <dbReference type="ARBA" id="ARBA00022692"/>
    </source>
</evidence>
<dbReference type="SMART" id="SM01381">
    <property type="entry name" value="7TM_GPCR_Srsx"/>
    <property type="match status" value="1"/>
</dbReference>
<evidence type="ECO:0000256" key="4">
    <source>
        <dbReference type="ARBA" id="ARBA00022989"/>
    </source>
</evidence>
<evidence type="ECO:0000256" key="11">
    <source>
        <dbReference type="SAM" id="Phobius"/>
    </source>
</evidence>
<dbReference type="GO" id="GO:0004930">
    <property type="term" value="F:G protein-coupled receptor activity"/>
    <property type="evidence" value="ECO:0007669"/>
    <property type="project" value="UniProtKB-KW"/>
</dbReference>
<dbReference type="FunFam" id="1.20.1070.10:FF:001320">
    <property type="entry name" value="DOPamine receptor"/>
    <property type="match status" value="1"/>
</dbReference>
<feature type="region of interest" description="Disordered" evidence="10">
    <location>
        <begin position="734"/>
        <end position="774"/>
    </location>
</feature>
<evidence type="ECO:0000256" key="1">
    <source>
        <dbReference type="ARBA" id="ARBA00004651"/>
    </source>
</evidence>
<evidence type="ECO:0000256" key="8">
    <source>
        <dbReference type="ARBA" id="ARBA00023170"/>
    </source>
</evidence>
<feature type="compositionally biased region" description="Polar residues" evidence="10">
    <location>
        <begin position="690"/>
        <end position="711"/>
    </location>
</feature>
<feature type="region of interest" description="Disordered" evidence="10">
    <location>
        <begin position="792"/>
        <end position="815"/>
    </location>
</feature>
<dbReference type="FunFam" id="1.20.1070.10:FF:000381">
    <property type="entry name" value="DOPamine receptor"/>
    <property type="match status" value="1"/>
</dbReference>
<feature type="transmembrane region" description="Helical" evidence="11">
    <location>
        <begin position="37"/>
        <end position="60"/>
    </location>
</feature>
<gene>
    <name evidence="13" type="ORF">PMAYCL1PPCAC_03151</name>
</gene>
<keyword evidence="2" id="KW-1003">Cell membrane</keyword>
<dbReference type="PANTHER" id="PTHR24248:SF125">
    <property type="entry name" value="DOPAMINE D2-LIKE RECEPTOR"/>
    <property type="match status" value="1"/>
</dbReference>
<keyword evidence="4 11" id="KW-1133">Transmembrane helix</keyword>
<dbReference type="Proteomes" id="UP001328107">
    <property type="component" value="Unassembled WGS sequence"/>
</dbReference>
<feature type="region of interest" description="Disordered" evidence="10">
    <location>
        <begin position="671"/>
        <end position="711"/>
    </location>
</feature>
<keyword evidence="3 11" id="KW-0812">Transmembrane</keyword>
<comment type="caution">
    <text evidence="13">The sequence shown here is derived from an EMBL/GenBank/DDBJ whole genome shotgun (WGS) entry which is preliminary data.</text>
</comment>
<dbReference type="PROSITE" id="PS50262">
    <property type="entry name" value="G_PROTEIN_RECEP_F1_2"/>
    <property type="match status" value="1"/>
</dbReference>
<evidence type="ECO:0000313" key="13">
    <source>
        <dbReference type="EMBL" id="GMR32956.1"/>
    </source>
</evidence>
<protein>
    <recommendedName>
        <fullName evidence="12">G-protein coupled receptors family 1 profile domain-containing protein</fullName>
    </recommendedName>
</protein>
<keyword evidence="9" id="KW-0807">Transducer</keyword>
<sequence length="815" mass="91163">MEENATVSLLLSTMSPNYSTSTQLPFEEGGPMKRQWWFLLLGIVPIICISGNVMVMLAVWTTKSLQTPTNHLLVSLAVADCIVGAFVMPFSIYLSVNDLKWFLSLPVCHLFCVLDVMASTASIVHLVLISIDRLVAATKPAEYKTQKHRKRVHRAIGLTWIFCILLSLPLSFNAKTAEVLETEHHCGIYAPVYMLLSSIFAFYLPCTTMLITYGYIFYTLRKRLRAIQLQEMAGGQFLGFGADVGNITTSAIETVIGVAPRNRNMITWEKPLLRKIEETAAEHASSLGDSEREQLQTILEAVHPSSSGSQENTTSMVDDDDRPPSVLLEAVTLRNSYQEAECSTSSFSAVGPVLEVPRMSYKKNVTRRFSEAFPSRQGRRKSSVTVKVASKRRRHSMVPEGTTSPITEDSKALHSLKPPLVETRKMRRLSEIISDWERPSRSSLSHLYSFARRESVYIARKKLAGLKDWALDLLAKLKSKQGMAIRREARATKLVATVMMVFLICWMPFFTLNMIKIYMLFMNSWSEHYELWFHWFTALGYLNSSINFFIYAAINQKFRHSFRRLLCGKRKKREKTRWLAPTSSAGPGGVAGKCGCTSAFGRLKKGEGKKGRSSSGALRRSSMLRPEIIIDEVTHSPKHVQSVSISGGGNTTFRRSSDDCCTIRRSSSEIIGGIRLPSNNSSSDKRRGSGMSNSSASLQIHDQQQQLASQNPRVRFQTFQAQIHQQQQWRNVTFVTPSSPPPRPEQPRPPPARTQDTLEARQAAAATRRRSASAENRALLAAQTAYLAAQAGAPPPPAYLFIDPELAPNDEDQLL</sequence>
<feature type="transmembrane region" description="Helical" evidence="11">
    <location>
        <begin position="72"/>
        <end position="95"/>
    </location>
</feature>
<feature type="region of interest" description="Disordered" evidence="10">
    <location>
        <begin position="301"/>
        <end position="323"/>
    </location>
</feature>
<proteinExistence type="predicted"/>
<keyword evidence="8" id="KW-0675">Receptor</keyword>
<feature type="compositionally biased region" description="Polar residues" evidence="10">
    <location>
        <begin position="304"/>
        <end position="316"/>
    </location>
</feature>
<dbReference type="GO" id="GO:0045202">
    <property type="term" value="C:synapse"/>
    <property type="evidence" value="ECO:0007669"/>
    <property type="project" value="GOC"/>
</dbReference>
<organism evidence="13 14">
    <name type="scientific">Pristionchus mayeri</name>
    <dbReference type="NCBI Taxonomy" id="1317129"/>
    <lineage>
        <taxon>Eukaryota</taxon>
        <taxon>Metazoa</taxon>
        <taxon>Ecdysozoa</taxon>
        <taxon>Nematoda</taxon>
        <taxon>Chromadorea</taxon>
        <taxon>Rhabditida</taxon>
        <taxon>Rhabditina</taxon>
        <taxon>Diplogasteromorpha</taxon>
        <taxon>Diplogasteroidea</taxon>
        <taxon>Neodiplogasteridae</taxon>
        <taxon>Pristionchus</taxon>
    </lineage>
</organism>
<evidence type="ECO:0000256" key="2">
    <source>
        <dbReference type="ARBA" id="ARBA00022475"/>
    </source>
</evidence>
<feature type="region of interest" description="Disordered" evidence="10">
    <location>
        <begin position="372"/>
        <end position="408"/>
    </location>
</feature>
<feature type="compositionally biased region" description="Pro residues" evidence="10">
    <location>
        <begin position="738"/>
        <end position="752"/>
    </location>
</feature>
<dbReference type="InterPro" id="IPR017452">
    <property type="entry name" value="GPCR_Rhodpsn_7TM"/>
</dbReference>
<evidence type="ECO:0000313" key="14">
    <source>
        <dbReference type="Proteomes" id="UP001328107"/>
    </source>
</evidence>
<keyword evidence="7" id="KW-1015">Disulfide bond</keyword>
<evidence type="ECO:0000256" key="10">
    <source>
        <dbReference type="SAM" id="MobiDB-lite"/>
    </source>
</evidence>
<dbReference type="PRINTS" id="PR00237">
    <property type="entry name" value="GPCRRHODOPSN"/>
</dbReference>
<dbReference type="PANTHER" id="PTHR24248">
    <property type="entry name" value="ADRENERGIC RECEPTOR-RELATED G-PROTEIN COUPLED RECEPTOR"/>
    <property type="match status" value="1"/>
</dbReference>
<keyword evidence="5" id="KW-0297">G-protein coupled receptor</keyword>
<feature type="transmembrane region" description="Helical" evidence="11">
    <location>
        <begin position="101"/>
        <end position="131"/>
    </location>
</feature>
<accession>A0AAN4Z303</accession>
<comment type="subcellular location">
    <subcellularLocation>
        <location evidence="1">Cell membrane</location>
        <topology evidence="1">Multi-pass membrane protein</topology>
    </subcellularLocation>
</comment>
<dbReference type="Gene3D" id="1.20.1070.10">
    <property type="entry name" value="Rhodopsin 7-helix transmembrane proteins"/>
    <property type="match status" value="2"/>
</dbReference>
<dbReference type="InterPro" id="IPR000276">
    <property type="entry name" value="GPCR_Rhodpsn"/>
</dbReference>
<feature type="domain" description="G-protein coupled receptors family 1 profile" evidence="12">
    <location>
        <begin position="51"/>
        <end position="551"/>
    </location>
</feature>
<keyword evidence="6 11" id="KW-0472">Membrane</keyword>
<feature type="transmembrane region" description="Helical" evidence="11">
    <location>
        <begin position="532"/>
        <end position="554"/>
    </location>
</feature>
<feature type="transmembrane region" description="Helical" evidence="11">
    <location>
        <begin position="192"/>
        <end position="218"/>
    </location>
</feature>
<evidence type="ECO:0000256" key="9">
    <source>
        <dbReference type="ARBA" id="ARBA00023224"/>
    </source>
</evidence>
<feature type="region of interest" description="Disordered" evidence="10">
    <location>
        <begin position="639"/>
        <end position="659"/>
    </location>
</feature>